<accession>A0ABS9VNH6</accession>
<dbReference type="Proteomes" id="UP001203058">
    <property type="component" value="Unassembled WGS sequence"/>
</dbReference>
<evidence type="ECO:0000256" key="1">
    <source>
        <dbReference type="SAM" id="MobiDB-lite"/>
    </source>
</evidence>
<protein>
    <submittedName>
        <fullName evidence="2">Uncharacterized protein</fullName>
    </submittedName>
</protein>
<sequence>MTPSDLPPATDSAPPRNVKSIPARRRTLKLPENTVQGCRDRASADLLEAVTVVTANQRRRLERSAESWTVRAAFLDRVNKSFDKRDAIDRAHEQYENDQVRL</sequence>
<dbReference type="RefSeq" id="WP_241447331.1">
    <property type="nucleotide sequence ID" value="NZ_JAKZHW010000001.1"/>
</dbReference>
<keyword evidence="3" id="KW-1185">Reference proteome</keyword>
<evidence type="ECO:0000313" key="3">
    <source>
        <dbReference type="Proteomes" id="UP001203058"/>
    </source>
</evidence>
<gene>
    <name evidence="2" type="ORF">LZ016_10545</name>
</gene>
<comment type="caution">
    <text evidence="2">The sequence shown here is derived from an EMBL/GenBank/DDBJ whole genome shotgun (WGS) entry which is preliminary data.</text>
</comment>
<name>A0ABS9VNH6_9SPHN</name>
<proteinExistence type="predicted"/>
<reference evidence="2 3" key="1">
    <citation type="submission" date="2022-03" db="EMBL/GenBank/DDBJ databases">
        <authorList>
            <person name="Jo J.-H."/>
            <person name="Im W.-T."/>
        </authorList>
    </citation>
    <scope>NUCLEOTIDE SEQUENCE [LARGE SCALE GENOMIC DNA]</scope>
    <source>
        <strain evidence="2 3">SM33</strain>
    </source>
</reference>
<evidence type="ECO:0000313" key="2">
    <source>
        <dbReference type="EMBL" id="MCH8616536.1"/>
    </source>
</evidence>
<dbReference type="EMBL" id="JAKZHW010000001">
    <property type="protein sequence ID" value="MCH8616536.1"/>
    <property type="molecule type" value="Genomic_DNA"/>
</dbReference>
<organism evidence="2 3">
    <name type="scientific">Sphingomonas telluris</name>
    <dbReference type="NCBI Taxonomy" id="2907998"/>
    <lineage>
        <taxon>Bacteria</taxon>
        <taxon>Pseudomonadati</taxon>
        <taxon>Pseudomonadota</taxon>
        <taxon>Alphaproteobacteria</taxon>
        <taxon>Sphingomonadales</taxon>
        <taxon>Sphingomonadaceae</taxon>
        <taxon>Sphingomonas</taxon>
    </lineage>
</organism>
<feature type="region of interest" description="Disordered" evidence="1">
    <location>
        <begin position="1"/>
        <end position="26"/>
    </location>
</feature>